<dbReference type="GO" id="GO:0055085">
    <property type="term" value="P:transmembrane transport"/>
    <property type="evidence" value="ECO:0007669"/>
    <property type="project" value="InterPro"/>
</dbReference>
<evidence type="ECO:0000313" key="8">
    <source>
        <dbReference type="Proteomes" id="UP000236919"/>
    </source>
</evidence>
<gene>
    <name evidence="7" type="ORF">CYD53_11658</name>
</gene>
<accession>A0A2S4M091</accession>
<comment type="subcellular location">
    <subcellularLocation>
        <location evidence="1 5">Cell membrane</location>
        <topology evidence="1 5">Multi-pass membrane protein</topology>
    </subcellularLocation>
</comment>
<dbReference type="CDD" id="cd06261">
    <property type="entry name" value="TM_PBP2"/>
    <property type="match status" value="1"/>
</dbReference>
<dbReference type="PANTHER" id="PTHR43376">
    <property type="entry name" value="OLIGOPEPTIDE TRANSPORT SYSTEM PERMEASE PROTEIN"/>
    <property type="match status" value="1"/>
</dbReference>
<evidence type="ECO:0000256" key="1">
    <source>
        <dbReference type="ARBA" id="ARBA00004651"/>
    </source>
</evidence>
<dbReference type="RefSeq" id="WP_103720315.1">
    <property type="nucleotide sequence ID" value="NZ_PQFZ01000016.1"/>
</dbReference>
<dbReference type="Proteomes" id="UP000236919">
    <property type="component" value="Unassembled WGS sequence"/>
</dbReference>
<feature type="domain" description="ABC transmembrane type-1" evidence="6">
    <location>
        <begin position="108"/>
        <end position="324"/>
    </location>
</feature>
<dbReference type="PANTHER" id="PTHR43376:SF1">
    <property type="entry name" value="OLIGOPEPTIDE TRANSPORT SYSTEM PERMEASE PROTEIN"/>
    <property type="match status" value="1"/>
</dbReference>
<dbReference type="Pfam" id="PF00528">
    <property type="entry name" value="BPD_transp_1"/>
    <property type="match status" value="1"/>
</dbReference>
<dbReference type="EMBL" id="PQFZ01000016">
    <property type="protein sequence ID" value="POR48035.1"/>
    <property type="molecule type" value="Genomic_DNA"/>
</dbReference>
<keyword evidence="3 5" id="KW-1133">Transmembrane helix</keyword>
<keyword evidence="2 5" id="KW-0812">Transmembrane</keyword>
<dbReference type="OrthoDB" id="9778910at2"/>
<reference evidence="7 8" key="1">
    <citation type="submission" date="2018-01" db="EMBL/GenBank/DDBJ databases">
        <title>Genomic Encyclopedia of Type Strains, Phase III (KMG-III): the genomes of soil and plant-associated and newly described type strains.</title>
        <authorList>
            <person name="Whitman W."/>
        </authorList>
    </citation>
    <scope>NUCLEOTIDE SEQUENCE [LARGE SCALE GENOMIC DNA]</scope>
    <source>
        <strain evidence="7 8">1131</strain>
    </source>
</reference>
<organism evidence="7 8">
    <name type="scientific">Bosea psychrotolerans</name>
    <dbReference type="NCBI Taxonomy" id="1871628"/>
    <lineage>
        <taxon>Bacteria</taxon>
        <taxon>Pseudomonadati</taxon>
        <taxon>Pseudomonadota</taxon>
        <taxon>Alphaproteobacteria</taxon>
        <taxon>Hyphomicrobiales</taxon>
        <taxon>Boseaceae</taxon>
        <taxon>Bosea</taxon>
    </lineage>
</organism>
<dbReference type="GO" id="GO:0005886">
    <property type="term" value="C:plasma membrane"/>
    <property type="evidence" value="ECO:0007669"/>
    <property type="project" value="UniProtKB-SubCell"/>
</dbReference>
<proteinExistence type="inferred from homology"/>
<feature type="transmembrane region" description="Helical" evidence="5">
    <location>
        <begin position="197"/>
        <end position="218"/>
    </location>
</feature>
<evidence type="ECO:0000256" key="3">
    <source>
        <dbReference type="ARBA" id="ARBA00022989"/>
    </source>
</evidence>
<feature type="transmembrane region" description="Helical" evidence="5">
    <location>
        <begin position="110"/>
        <end position="136"/>
    </location>
</feature>
<feature type="transmembrane region" description="Helical" evidence="5">
    <location>
        <begin position="301"/>
        <end position="324"/>
    </location>
</feature>
<feature type="transmembrane region" description="Helical" evidence="5">
    <location>
        <begin position="12"/>
        <end position="32"/>
    </location>
</feature>
<dbReference type="SUPFAM" id="SSF161098">
    <property type="entry name" value="MetI-like"/>
    <property type="match status" value="1"/>
</dbReference>
<keyword evidence="5" id="KW-0813">Transport</keyword>
<dbReference type="PROSITE" id="PS50928">
    <property type="entry name" value="ABC_TM1"/>
    <property type="match status" value="1"/>
</dbReference>
<keyword evidence="8" id="KW-1185">Reference proteome</keyword>
<evidence type="ECO:0000256" key="4">
    <source>
        <dbReference type="ARBA" id="ARBA00023136"/>
    </source>
</evidence>
<comment type="similarity">
    <text evidence="5">Belongs to the binding-protein-dependent transport system permease family.</text>
</comment>
<dbReference type="Gene3D" id="1.10.3720.10">
    <property type="entry name" value="MetI-like"/>
    <property type="match status" value="1"/>
</dbReference>
<feature type="transmembrane region" description="Helical" evidence="5">
    <location>
        <begin position="157"/>
        <end position="177"/>
    </location>
</feature>
<evidence type="ECO:0000313" key="7">
    <source>
        <dbReference type="EMBL" id="POR48035.1"/>
    </source>
</evidence>
<comment type="caution">
    <text evidence="7">The sequence shown here is derived from an EMBL/GenBank/DDBJ whole genome shotgun (WGS) entry which is preliminary data.</text>
</comment>
<name>A0A2S4M091_9HYPH</name>
<keyword evidence="4 5" id="KW-0472">Membrane</keyword>
<dbReference type="InterPro" id="IPR000515">
    <property type="entry name" value="MetI-like"/>
</dbReference>
<evidence type="ECO:0000256" key="5">
    <source>
        <dbReference type="RuleBase" id="RU363032"/>
    </source>
</evidence>
<dbReference type="AlphaFoldDB" id="A0A2S4M091"/>
<dbReference type="InterPro" id="IPR035906">
    <property type="entry name" value="MetI-like_sf"/>
</dbReference>
<evidence type="ECO:0000256" key="2">
    <source>
        <dbReference type="ARBA" id="ARBA00022692"/>
    </source>
</evidence>
<evidence type="ECO:0000259" key="6">
    <source>
        <dbReference type="PROSITE" id="PS50928"/>
    </source>
</evidence>
<feature type="transmembrane region" description="Helical" evidence="5">
    <location>
        <begin position="260"/>
        <end position="281"/>
    </location>
</feature>
<protein>
    <submittedName>
        <fullName evidence="7">Peptide/nickel transport system permease protein</fullName>
    </submittedName>
</protein>
<sequence length="334" mass="35643">MSAYPAYLAKRLAQFAMVVFIGVNLAFVITHASPIDPVEQSIAVVTSFGSTAPEAIAAMRSSLQELYGLKGTLAEQYLTFWSRVVRGDFGPSLSAFPTPVSALIGRALPWTAGLLIVSTLITWVLGNLLGGLAGYYQRSRTLKLMGVVAMGVHPIPYYIVALLLLIVFGFLWPVLPITGGSAMNLQQGWNWAFVSSVVLHSILPALSLILIGLGSWFLGMRSLVSNIVTEDYVVYAETAGLDSRRVLGSYVMRNALAPQVTGLAMSLGGIFNGAVITEKVFGYPGVGTLLVDAVYAGDYGLVLGVTTVSIIAVSVGVLVIDLLYPLIDPRVELR</sequence>